<evidence type="ECO:0000313" key="5">
    <source>
        <dbReference type="Proteomes" id="UP000002774"/>
    </source>
</evidence>
<accession>H1Y703</accession>
<dbReference type="GO" id="GO:0005976">
    <property type="term" value="P:polysaccharide metabolic process"/>
    <property type="evidence" value="ECO:0007669"/>
    <property type="project" value="TreeGrafter"/>
</dbReference>
<sequence length="995" mass="111320">MKLRFTLPIIWLLVLILQIAIGNRLMAQAPRQRSNAAPEVVMTEHPLKKDAIFKADSVIGYHINLQSSYKTSQKGTLSYLISTPRGKLINQKIISVNLDANATKTVYVEIPAQKTGFYKVDFMLNLPDYDDTVRRVFGVDIYTIKSNHLKPADFSQFWRSAKAQLAQVPPAFKVTEQPDRAQRDYKVYLVEMKSLGNITVRGWMTIPKNKKLNEKLPVYMVLPGYGANLDPIPGVPNFACIALNVRGLGNSRDVVNPSKEDFITYNIHDKNKYILRGAIMDCERMLDFISGNADLDAKSIFVTGGSMGGYLSLVLAGLDNRVAMVAADNPTFSDFRWTVGYGTFPMSAILNFAKLKRLNAEQVLTTLDYFDLKNFMPTVKANVLMAIGLLDNFAPPNTELVAYNSISSTKKLFIYSNLGHEIDQSLGSFKAAWLYNGFHMFNRVTALGQNEPTEALADTATDDDNSTRDNSLRPIGMVGHPGAKNAEFSSKSAIYYNIDLKNNFDKLQKGMLSCEIMTVDNQFISLTSVAVKLAPKALSQIRINLPSQSAGKYKANFILRTGDYTDTLRRIFRVDAAAPARQAEQRSPDENETVSLTELPGNKEAIFKSSGNIFYNLDLKNHFNTRQQGKVSCEVSSMDGKSLSTSSFDVDLAGKASKQVHINLPAQLPGFYKVNFMINVNDYDDTVRRVFGVDIYNINSKHPKPADFDEFWATAKKELSGIEPRFRMIEKPELSKDGDHVFLIEMQSIGNLTVRGWMTLPKDRRRNQKLPVYIALPGYGANLKPIHDMFDFAALALNVRGLGNSNDVLKVGREEFLTKDITNRDKYILRGAIMDCVRMMDFVYSRPECDATSIFVNGGSMGGYLSLVLASLDSRVTICSAGNPAFSDWREMVGRNEFPMGSIQNYARQNDEDFNKILNNLDYFDLKNFVDAIKCKSVVGIGLLDVLAPPNTELPAYNNIKGKKKIFIFPNLGHQVGDDFGNFSFKMVNDNFGLF</sequence>
<evidence type="ECO:0000313" key="4">
    <source>
        <dbReference type="EMBL" id="EHQ28410.1"/>
    </source>
</evidence>
<dbReference type="GO" id="GO:0052689">
    <property type="term" value="F:carboxylic ester hydrolase activity"/>
    <property type="evidence" value="ECO:0007669"/>
    <property type="project" value="TreeGrafter"/>
</dbReference>
<dbReference type="Pfam" id="PF05448">
    <property type="entry name" value="AXE1"/>
    <property type="match status" value="2"/>
</dbReference>
<feature type="domain" description="Acetyl xylan esterase" evidence="3">
    <location>
        <begin position="141"/>
        <end position="426"/>
    </location>
</feature>
<protein>
    <submittedName>
        <fullName evidence="4">Acetyl xylan esterase</fullName>
    </submittedName>
</protein>
<dbReference type="EMBL" id="CM001403">
    <property type="protein sequence ID" value="EHQ28410.1"/>
    <property type="molecule type" value="Genomic_DNA"/>
</dbReference>
<dbReference type="SUPFAM" id="SSF53474">
    <property type="entry name" value="alpha/beta-Hydrolases"/>
    <property type="match status" value="2"/>
</dbReference>
<gene>
    <name evidence="4" type="ORF">Mucpa_4320</name>
</gene>
<feature type="binding site" evidence="2">
    <location>
        <position position="779"/>
    </location>
    <ligand>
        <name>substrate</name>
    </ligand>
</feature>
<feature type="domain" description="Acetyl xylan esterase" evidence="3">
    <location>
        <begin position="695"/>
        <end position="980"/>
    </location>
</feature>
<dbReference type="InterPro" id="IPR029058">
    <property type="entry name" value="AB_hydrolase_fold"/>
</dbReference>
<feature type="active site" description="Nucleophile" evidence="1">
    <location>
        <position position="860"/>
    </location>
</feature>
<feature type="active site" description="Charge relay system" evidence="1">
    <location>
        <position position="945"/>
    </location>
</feature>
<dbReference type="Proteomes" id="UP000002774">
    <property type="component" value="Chromosome"/>
</dbReference>
<evidence type="ECO:0000256" key="1">
    <source>
        <dbReference type="PIRSR" id="PIRSR639069-1"/>
    </source>
</evidence>
<dbReference type="RefSeq" id="WP_008509210.1">
    <property type="nucleotide sequence ID" value="NZ_CM001403.1"/>
</dbReference>
<dbReference type="AlphaFoldDB" id="H1Y703"/>
<dbReference type="PANTHER" id="PTHR40111">
    <property type="entry name" value="CEPHALOSPORIN-C DEACETYLASE"/>
    <property type="match status" value="1"/>
</dbReference>
<dbReference type="eggNOG" id="COG3458">
    <property type="taxonomic scope" value="Bacteria"/>
</dbReference>
<name>H1Y703_9SPHI</name>
<dbReference type="STRING" id="714943.Mucpa_4320"/>
<proteinExistence type="predicted"/>
<reference evidence="4" key="1">
    <citation type="submission" date="2011-09" db="EMBL/GenBank/DDBJ databases">
        <title>The permanent draft genome of Mucilaginibacter paludis DSM 18603.</title>
        <authorList>
            <consortium name="US DOE Joint Genome Institute (JGI-PGF)"/>
            <person name="Lucas S."/>
            <person name="Han J."/>
            <person name="Lapidus A."/>
            <person name="Bruce D."/>
            <person name="Goodwin L."/>
            <person name="Pitluck S."/>
            <person name="Peters L."/>
            <person name="Kyrpides N."/>
            <person name="Mavromatis K."/>
            <person name="Ivanova N."/>
            <person name="Mikhailova N."/>
            <person name="Held B."/>
            <person name="Detter J.C."/>
            <person name="Tapia R."/>
            <person name="Han C."/>
            <person name="Land M."/>
            <person name="Hauser L."/>
            <person name="Markowitz V."/>
            <person name="Cheng J.-F."/>
            <person name="Hugenholtz P."/>
            <person name="Woyke T."/>
            <person name="Wu D."/>
            <person name="Tindall B."/>
            <person name="Brambilla E."/>
            <person name="Klenk H.-P."/>
            <person name="Eisen J.A."/>
        </authorList>
    </citation>
    <scope>NUCLEOTIDE SEQUENCE [LARGE SCALE GENOMIC DNA]</scope>
    <source>
        <strain evidence="4">DSM 18603</strain>
    </source>
</reference>
<dbReference type="PANTHER" id="PTHR40111:SF1">
    <property type="entry name" value="CEPHALOSPORIN-C DEACETYLASE"/>
    <property type="match status" value="1"/>
</dbReference>
<dbReference type="InterPro" id="IPR039069">
    <property type="entry name" value="CE7"/>
</dbReference>
<keyword evidence="5" id="KW-1185">Reference proteome</keyword>
<evidence type="ECO:0000259" key="3">
    <source>
        <dbReference type="Pfam" id="PF05448"/>
    </source>
</evidence>
<organism evidence="4 5">
    <name type="scientific">Mucilaginibacter paludis DSM 18603</name>
    <dbReference type="NCBI Taxonomy" id="714943"/>
    <lineage>
        <taxon>Bacteria</taxon>
        <taxon>Pseudomonadati</taxon>
        <taxon>Bacteroidota</taxon>
        <taxon>Sphingobacteriia</taxon>
        <taxon>Sphingobacteriales</taxon>
        <taxon>Sphingobacteriaceae</taxon>
        <taxon>Mucilaginibacter</taxon>
    </lineage>
</organism>
<dbReference type="InterPro" id="IPR008391">
    <property type="entry name" value="AXE1_dom"/>
</dbReference>
<evidence type="ECO:0000256" key="2">
    <source>
        <dbReference type="PIRSR" id="PIRSR639069-2"/>
    </source>
</evidence>
<feature type="active site" description="Charge relay system" evidence="1">
    <location>
        <position position="974"/>
    </location>
</feature>
<dbReference type="Gene3D" id="3.40.50.1820">
    <property type="entry name" value="alpha/beta hydrolase"/>
    <property type="match status" value="2"/>
</dbReference>
<dbReference type="HOGENOM" id="CLU_300683_0_0_10"/>